<dbReference type="AlphaFoldDB" id="A0A484LHR4"/>
<dbReference type="Gene3D" id="1.20.1280.50">
    <property type="match status" value="1"/>
</dbReference>
<dbReference type="OrthoDB" id="1299685at2759"/>
<dbReference type="SUPFAM" id="SSF81383">
    <property type="entry name" value="F-box domain"/>
    <property type="match status" value="1"/>
</dbReference>
<dbReference type="InterPro" id="IPR053197">
    <property type="entry name" value="F-box_SCFL_complex_component"/>
</dbReference>
<dbReference type="InterPro" id="IPR055357">
    <property type="entry name" value="LRR_At1g61320_AtMIF1"/>
</dbReference>
<dbReference type="InterPro" id="IPR032675">
    <property type="entry name" value="LRR_dom_sf"/>
</dbReference>
<feature type="domain" description="F-box" evidence="1">
    <location>
        <begin position="12"/>
        <end position="62"/>
    </location>
</feature>
<name>A0A484LHR4_9ASTE</name>
<organism evidence="2 3">
    <name type="scientific">Cuscuta campestris</name>
    <dbReference type="NCBI Taxonomy" id="132261"/>
    <lineage>
        <taxon>Eukaryota</taxon>
        <taxon>Viridiplantae</taxon>
        <taxon>Streptophyta</taxon>
        <taxon>Embryophyta</taxon>
        <taxon>Tracheophyta</taxon>
        <taxon>Spermatophyta</taxon>
        <taxon>Magnoliopsida</taxon>
        <taxon>eudicotyledons</taxon>
        <taxon>Gunneridae</taxon>
        <taxon>Pentapetalae</taxon>
        <taxon>asterids</taxon>
        <taxon>lamiids</taxon>
        <taxon>Solanales</taxon>
        <taxon>Convolvulaceae</taxon>
        <taxon>Cuscuteae</taxon>
        <taxon>Cuscuta</taxon>
        <taxon>Cuscuta subgen. Grammica</taxon>
        <taxon>Cuscuta sect. Cleistogrammica</taxon>
    </lineage>
</organism>
<dbReference type="PANTHER" id="PTHR34223">
    <property type="entry name" value="OS11G0201299 PROTEIN"/>
    <property type="match status" value="1"/>
</dbReference>
<dbReference type="InterPro" id="IPR001810">
    <property type="entry name" value="F-box_dom"/>
</dbReference>
<reference evidence="2 3" key="1">
    <citation type="submission" date="2018-04" db="EMBL/GenBank/DDBJ databases">
        <authorList>
            <person name="Vogel A."/>
        </authorList>
    </citation>
    <scope>NUCLEOTIDE SEQUENCE [LARGE SCALE GENOMIC DNA]</scope>
</reference>
<dbReference type="Pfam" id="PF00646">
    <property type="entry name" value="F-box"/>
    <property type="match status" value="1"/>
</dbReference>
<evidence type="ECO:0000313" key="3">
    <source>
        <dbReference type="Proteomes" id="UP000595140"/>
    </source>
</evidence>
<keyword evidence="3" id="KW-1185">Reference proteome</keyword>
<dbReference type="SMART" id="SM00256">
    <property type="entry name" value="FBOX"/>
    <property type="match status" value="1"/>
</dbReference>
<dbReference type="SUPFAM" id="SSF52047">
    <property type="entry name" value="RNI-like"/>
    <property type="match status" value="1"/>
</dbReference>
<dbReference type="PROSITE" id="PS50181">
    <property type="entry name" value="FBOX"/>
    <property type="match status" value="1"/>
</dbReference>
<accession>A0A484LHR4</accession>
<dbReference type="Proteomes" id="UP000595140">
    <property type="component" value="Unassembled WGS sequence"/>
</dbReference>
<dbReference type="Gene3D" id="3.80.10.10">
    <property type="entry name" value="Ribonuclease Inhibitor"/>
    <property type="match status" value="1"/>
</dbReference>
<gene>
    <name evidence="2" type="ORF">CCAM_LOCUS17660</name>
</gene>
<evidence type="ECO:0000313" key="2">
    <source>
        <dbReference type="EMBL" id="VFQ75884.1"/>
    </source>
</evidence>
<dbReference type="EMBL" id="OOIL02001452">
    <property type="protein sequence ID" value="VFQ75884.1"/>
    <property type="molecule type" value="Genomic_DNA"/>
</dbReference>
<dbReference type="InterPro" id="IPR036047">
    <property type="entry name" value="F-box-like_dom_sf"/>
</dbReference>
<dbReference type="Pfam" id="PF23622">
    <property type="entry name" value="LRR_At1g61320_AtMIF1"/>
    <property type="match status" value="1"/>
</dbReference>
<protein>
    <recommendedName>
        <fullName evidence="1">F-box domain-containing protein</fullName>
    </recommendedName>
</protein>
<proteinExistence type="predicted"/>
<evidence type="ECO:0000259" key="1">
    <source>
        <dbReference type="PROSITE" id="PS50181"/>
    </source>
</evidence>
<sequence>MSEVPRSENGPLDYISALPEPVVHHIFSFLLFKDILRCSLLSKTWKRIWLNYPNIDLILQEEEEDMCRSSLCPIVYFGEMERALDHCLLPKACVQKFRLFISARNADASVLKKFPPLMDTYLGAAVDRSVSEIVLDIYLGPIALYSFSEKAVVSDSLKVLELMGCVLEDSRVACIYLPRLQRFKTSECTFSGENVLSKILCGCSNVEFVQVSYCDGVGSFLSVSSKPRLKCFRIRGCVELERIEINVPSLETLECSLKYPCQRGAFELASCTTLKHLQIKGATLSGDNTIQSLLSKLPGIEDLELHNCRGEDRIQISSVYLKKLVLSNIDYFPGAEIDTPNLVRLDFRSVDAFDPSNRFSSWNVPKVGDIHMVFNAKTFQSACRSGLKGFLMQLTNYGNLKLVVKSGRKCILHEKLYAVSFSSLNKLAKKAKPGYVAISSRTYASFTSGMVGYESGDDSLFLISSSSGTIELFHQKMRKDSNLKRFYSDFRRASIEEREHEADSPWASFANTHSNGYHTATIILVKKTSEEMAPSP</sequence>